<keyword evidence="2 3" id="KW-0040">ANK repeat</keyword>
<feature type="region of interest" description="Disordered" evidence="5">
    <location>
        <begin position="1112"/>
        <end position="1137"/>
    </location>
</feature>
<evidence type="ECO:0000256" key="5">
    <source>
        <dbReference type="SAM" id="MobiDB-lite"/>
    </source>
</evidence>
<name>A0A2T9XZS2_9FUNG</name>
<dbReference type="SUPFAM" id="SSF48403">
    <property type="entry name" value="Ankyrin repeat"/>
    <property type="match status" value="2"/>
</dbReference>
<dbReference type="InterPro" id="IPR002110">
    <property type="entry name" value="Ankyrin_rpt"/>
</dbReference>
<dbReference type="Gene3D" id="1.25.40.20">
    <property type="entry name" value="Ankyrin repeat-containing domain"/>
    <property type="match status" value="5"/>
</dbReference>
<feature type="compositionally biased region" description="Polar residues" evidence="5">
    <location>
        <begin position="1037"/>
        <end position="1049"/>
    </location>
</feature>
<dbReference type="InterPro" id="IPR051165">
    <property type="entry name" value="Multifunctional_ANK_Repeat"/>
</dbReference>
<feature type="region of interest" description="Disordered" evidence="5">
    <location>
        <begin position="1018"/>
        <end position="1084"/>
    </location>
</feature>
<feature type="compositionally biased region" description="Basic and acidic residues" evidence="5">
    <location>
        <begin position="1627"/>
        <end position="1638"/>
    </location>
</feature>
<dbReference type="EMBL" id="MBFT01001068">
    <property type="protein sequence ID" value="PVU85582.1"/>
    <property type="molecule type" value="Genomic_DNA"/>
</dbReference>
<accession>A0A2T9XZS2</accession>
<dbReference type="InterPro" id="IPR036770">
    <property type="entry name" value="Ankyrin_rpt-contain_sf"/>
</dbReference>
<feature type="repeat" description="ANK" evidence="3">
    <location>
        <begin position="438"/>
        <end position="470"/>
    </location>
</feature>
<feature type="compositionally biased region" description="Basic and acidic residues" evidence="5">
    <location>
        <begin position="1460"/>
        <end position="1473"/>
    </location>
</feature>
<feature type="compositionally biased region" description="Basic residues" evidence="5">
    <location>
        <begin position="2530"/>
        <end position="2540"/>
    </location>
</feature>
<feature type="repeat" description="ANK" evidence="3">
    <location>
        <begin position="498"/>
        <end position="530"/>
    </location>
</feature>
<feature type="region of interest" description="Disordered" evidence="5">
    <location>
        <begin position="1433"/>
        <end position="1473"/>
    </location>
</feature>
<feature type="repeat" description="ANK" evidence="3">
    <location>
        <begin position="618"/>
        <end position="650"/>
    </location>
</feature>
<feature type="compositionally biased region" description="Polar residues" evidence="5">
    <location>
        <begin position="2494"/>
        <end position="2504"/>
    </location>
</feature>
<keyword evidence="4" id="KW-0175">Coiled coil</keyword>
<dbReference type="PANTHER" id="PTHR24123:SF33">
    <property type="entry name" value="PROTEIN HOS4"/>
    <property type="match status" value="1"/>
</dbReference>
<feature type="coiled-coil region" evidence="4">
    <location>
        <begin position="1792"/>
        <end position="1819"/>
    </location>
</feature>
<feature type="repeat" description="ANK" evidence="3">
    <location>
        <begin position="343"/>
        <end position="375"/>
    </location>
</feature>
<protein>
    <submittedName>
        <fullName evidence="6">Uncharacterized protein</fullName>
    </submittedName>
</protein>
<feature type="compositionally biased region" description="Polar residues" evidence="5">
    <location>
        <begin position="890"/>
        <end position="903"/>
    </location>
</feature>
<feature type="repeat" description="ANK" evidence="3">
    <location>
        <begin position="678"/>
        <end position="710"/>
    </location>
</feature>
<feature type="compositionally biased region" description="Basic and acidic residues" evidence="5">
    <location>
        <begin position="750"/>
        <end position="765"/>
    </location>
</feature>
<feature type="region of interest" description="Disordered" evidence="5">
    <location>
        <begin position="1602"/>
        <end position="1650"/>
    </location>
</feature>
<dbReference type="SMART" id="SM00248">
    <property type="entry name" value="ANK"/>
    <property type="match status" value="13"/>
</dbReference>
<feature type="compositionally biased region" description="Basic and acidic residues" evidence="5">
    <location>
        <begin position="1439"/>
        <end position="1449"/>
    </location>
</feature>
<dbReference type="STRING" id="61424.A0A2T9XZS2"/>
<feature type="coiled-coil region" evidence="4">
    <location>
        <begin position="1709"/>
        <end position="1736"/>
    </location>
</feature>
<evidence type="ECO:0000256" key="1">
    <source>
        <dbReference type="ARBA" id="ARBA00022737"/>
    </source>
</evidence>
<sequence length="2675" mass="306067">MNTISSYEILSRIFLLAQNPEVRFISSHFYEISTLNSIRANFLLEKFGKNRLLELKDKNYDYFARFTLKCDFVHYPNLLKKEELVLLLLEKGAFLNFEKENFLFLLSIERGWDKVVEYLLNEVVETTQSDLMGFADSRPGYKESRIIESVSTKSGTKYYKPRIYINEYYAERLALALEQGQTNIFKQILNAHKLKLKPKFCESDLHLLLHPKGYSKGLSKKKMANMFEKEGIELYKQFLEYGNSFFYFSDWAIFEFCKKGNFDFVKFIFESDILFKKELLYGYVKNYIPCYPQLNGNSNNLYLQNNKSSIHTEVNYSLKWACYNGYFYIVQNLVESGADIHEDNEIALKEACENGHLNIVEYLIKKSADVHADQDWALGMASKKGHLDIVKYLVHKEADVKARNNFAFGIACINEHLDIVKYILKNSADLREEYFSYVWDSILGIATRKGRIDIVKCLVENGADVHANCDEALRWATIGGILETVKYLVENEANVHVLDNYSLKVAIFYGHSEVVEYLIKNGANIHVEHHFALDKAFENGHLFVDKYLLKNDAEICEYEYSILKYASLHGYTDIVKKLVKNGVDIHVDNNKALRLASEHGHLDTVKYLFKNGADIHANNDNALVLASDKGHLSIVKYLFNNGADIHRRQDFALRAASEEGHLDIVKYLVANGANIHADNGYPLRWAGRRGFIKVVKYLHENGADIHADNDYTLKWATNNEHNEVVEYIEAQNIVSQSKTSLNNRIVSGDQKIHEQKETSLNKKEYNNQNKSSSNNTKIKLTEENSHRNPNPNSMGPDNLHMISGFNLVDPQNRINGVYSYTRLMQENPTKQNTPSSGFNNNGTTSNTKNVIENTPAQSFTSSDAASNTTSSTRSKNSPYNKPLPLKPQNKIKTTNSQSSSGMFTNNSSISSKNSSSNTNSSKIPPLKNNGSINKHQKNKFNKNDNIKFNLNKGSSFIPKPSTNFSPNKKSQTNFEHKETSNLKTNTKFTPLYNPISLENHLKSAQTIRNIENESLINPNTTKFPFKNNESSRRKIKSPTNLRNIPTINSDSHKSSQSEVYYSSSFSRDSEKSEIDNAPPSYKGNLVETKGELKVKQLKELYSERTSIIQNSKDLGSNKLENSENKPSRNTKNNSEKVKLIGKDNIGRVDTLKNEEQNVGNQINHQLEKDQLEENALGIFFPNSKNIQPQKSTKKQNNKIFYISNLVNGRKSIESNVDQSAQSSKERKKVHSPIMLKNREITINSDKSESDMTFRRQTDISGKGLIGNIGIRNSKAKSTDIKLLKVIEHQESIIEEYKSFLHFWVTSMKLITPTIKLIRQKQQENTLNKNESSMESKKHARDNDTDFNIMESIIYGNEMLQIDEEHLDIASREELDIFKKVKKNKSFSFDHLENNENRSKSIKDKTPKKINDLKFSMNILASTLSSIKTEFFTNSPTKTSKKDMETDKRSTRNNSKARKNTNKEIKSTSDSEDIEVSKFRGGDIEETLEYETQLRKIQSETLNTMRIKLMKRDAEYELILGKNKKLKEQIDEQKKNYEKSKLYYENKGLSSQKEYNQKLDVIQQRIIELEKENRDLQLRIKLVSDDIESKDLAIEKLTRKNKSLKRTRKSDTRDVLETTENEGNGDIDGAHKTDIRSDRLSSMNNDTHTIKDKNDTIRTELDKHKTLYEGESDLVLKFKQELYSYKTLIKAKSSKINELQTLLLENNSVLDALRTQLEKYSKRESELKKKLVQYENNFAQKSESILVSPRSDNFHSDSQNSESNDNKLYSINNEETSLQNHTLENSKQKSFSVESKKLKNKELLEKLRKTKIKMKAENLDSRNIKTSSILEDELLDSEKIQSDSKDEYIKELESTNTTQKKKIDDLVEQENNLYSSIKQIRETCEATKEESETYKNKLLEKESAYAILQNEQSMLVTQNKQIQNEIDQTKSALSEFVANILSLILENIANIINIGLESKKNSNLVSIPLKWQQSKSMCFLLNEIFSLKCEYNIDFMHLLNSIIYILGNSTAEKSVLDSRQKVAEFENNSIKVNRILIKKLVDNYKTTELLQTLQKIFGECISSAIIDEYKKYMFWQYRLDKKINEYTQSRARSAGNVSIHSLSSYSIDMSLLLGRDNSQVKSTKLQSTSSSGYENVPLSHLVTAAKKTDYPTPLNLSNINQTESNPGIVLDNIEKSIKSTASRDYNDSIEQSLKMLLTGNSPMSSISKNSINVSKEMSEKSYQSMNKAKGLDKKLEFMNTQVEFWRQKYKVSQQEYSTKAITEISFKKLLSSKNDFENNQNLIAFLAVVIILQNYEHMETWKIFEQDWFKGFDAPKFSLYVKSAIYKSAKLVDTSKIYSLDSPLCKYCGNTSGYKGGFNKGNVANNATNNIGMNTNGGYGMNNMENQNLIRPKPRRLILPTPSIGTNLRTFGSFNSLGSPAYLSNLNTPILYQKQISMQNTYQQLPTQKSIDDRGKSAVFGEFEQINNNQNSKKLESEMSSLSLSPFSLNSSENGTNSSGISNEGSMGMSKTLKKLGVNGYNPESKSGASIKKKVSFSKKSRNGEELGQKDVDGIYKLAVYQESSKGGLRNENKMEDIDESNSEISDSFDESGFDLDYRKLATLLVSEIHRKATEKYDRDDINGTSTDKENKVLNVQHPKAADIRMEFLMLLQKLEKTHMDQIEKLTRDFEKLVVT</sequence>
<reference evidence="6 7" key="1">
    <citation type="journal article" date="2018" name="MBio">
        <title>Comparative Genomics Reveals the Core Gene Toolbox for the Fungus-Insect Symbiosis.</title>
        <authorList>
            <person name="Wang Y."/>
            <person name="Stata M."/>
            <person name="Wang W."/>
            <person name="Stajich J.E."/>
            <person name="White M.M."/>
            <person name="Moncalvo J.M."/>
        </authorList>
    </citation>
    <scope>NUCLEOTIDE SEQUENCE [LARGE SCALE GENOMIC DNA]</scope>
    <source>
        <strain evidence="6 7">AUS-77-4</strain>
    </source>
</reference>
<feature type="compositionally biased region" description="Low complexity" evidence="5">
    <location>
        <begin position="2484"/>
        <end position="2493"/>
    </location>
</feature>
<feature type="compositionally biased region" description="Low complexity" evidence="5">
    <location>
        <begin position="1056"/>
        <end position="1066"/>
    </location>
</feature>
<gene>
    <name evidence="6" type="ORF">BB559_006931</name>
</gene>
<keyword evidence="1" id="KW-0677">Repeat</keyword>
<feature type="compositionally biased region" description="Polar residues" evidence="5">
    <location>
        <begin position="960"/>
        <end position="973"/>
    </location>
</feature>
<evidence type="ECO:0000313" key="6">
    <source>
        <dbReference type="EMBL" id="PVU85582.1"/>
    </source>
</evidence>
<evidence type="ECO:0000256" key="3">
    <source>
        <dbReference type="PROSITE-ProRule" id="PRU00023"/>
    </source>
</evidence>
<feature type="coiled-coil region" evidence="4">
    <location>
        <begin position="1848"/>
        <end position="1938"/>
    </location>
</feature>
<feature type="region of interest" description="Disordered" evidence="5">
    <location>
        <begin position="827"/>
        <end position="980"/>
    </location>
</feature>
<feature type="repeat" description="ANK" evidence="3">
    <location>
        <begin position="558"/>
        <end position="590"/>
    </location>
</feature>
<feature type="repeat" description="ANK" evidence="3">
    <location>
        <begin position="588"/>
        <end position="620"/>
    </location>
</feature>
<organism evidence="6 7">
    <name type="scientific">Furculomyces boomerangus</name>
    <dbReference type="NCBI Taxonomy" id="61424"/>
    <lineage>
        <taxon>Eukaryota</taxon>
        <taxon>Fungi</taxon>
        <taxon>Fungi incertae sedis</taxon>
        <taxon>Zoopagomycota</taxon>
        <taxon>Kickxellomycotina</taxon>
        <taxon>Harpellomycetes</taxon>
        <taxon>Harpellales</taxon>
        <taxon>Harpellaceae</taxon>
        <taxon>Furculomyces</taxon>
    </lineage>
</organism>
<feature type="region of interest" description="Disordered" evidence="5">
    <location>
        <begin position="2484"/>
        <end position="2544"/>
    </location>
</feature>
<feature type="repeat" description="ANK" evidence="3">
    <location>
        <begin position="648"/>
        <end position="680"/>
    </location>
</feature>
<evidence type="ECO:0000313" key="7">
    <source>
        <dbReference type="Proteomes" id="UP000245699"/>
    </source>
</evidence>
<feature type="compositionally biased region" description="Low complexity" evidence="5">
    <location>
        <begin position="832"/>
        <end position="849"/>
    </location>
</feature>
<feature type="compositionally biased region" description="Low complexity" evidence="5">
    <location>
        <begin position="766"/>
        <end position="778"/>
    </location>
</feature>
<dbReference type="PROSITE" id="PS50088">
    <property type="entry name" value="ANK_REPEAT"/>
    <property type="match status" value="9"/>
</dbReference>
<dbReference type="PROSITE" id="PS50297">
    <property type="entry name" value="ANK_REP_REGION"/>
    <property type="match status" value="6"/>
</dbReference>
<feature type="compositionally biased region" description="Low complexity" evidence="5">
    <location>
        <begin position="904"/>
        <end position="923"/>
    </location>
</feature>
<evidence type="ECO:0000256" key="4">
    <source>
        <dbReference type="SAM" id="Coils"/>
    </source>
</evidence>
<keyword evidence="7" id="KW-1185">Reference proteome</keyword>
<dbReference type="Pfam" id="PF12796">
    <property type="entry name" value="Ank_2"/>
    <property type="match status" value="4"/>
</dbReference>
<feature type="region of interest" description="Disordered" evidence="5">
    <location>
        <begin position="745"/>
        <end position="804"/>
    </location>
</feature>
<feature type="compositionally biased region" description="Low complexity" evidence="5">
    <location>
        <begin position="858"/>
        <end position="877"/>
    </location>
</feature>
<proteinExistence type="predicted"/>
<dbReference type="Proteomes" id="UP000245699">
    <property type="component" value="Unassembled WGS sequence"/>
</dbReference>
<dbReference type="OrthoDB" id="20872at2759"/>
<comment type="caution">
    <text evidence="6">The sequence shown here is derived from an EMBL/GenBank/DDBJ whole genome shotgun (WGS) entry which is preliminary data.</text>
</comment>
<evidence type="ECO:0000256" key="2">
    <source>
        <dbReference type="ARBA" id="ARBA00023043"/>
    </source>
</evidence>
<feature type="repeat" description="ANK" evidence="3">
    <location>
        <begin position="373"/>
        <end position="405"/>
    </location>
</feature>
<dbReference type="PANTHER" id="PTHR24123">
    <property type="entry name" value="ANKYRIN REPEAT-CONTAINING"/>
    <property type="match status" value="1"/>
</dbReference>